<feature type="region of interest" description="Disordered" evidence="1">
    <location>
        <begin position="66"/>
        <end position="167"/>
    </location>
</feature>
<dbReference type="Gramene" id="HORVU.MOREX.r2.5HG0441200.1">
    <property type="protein sequence ID" value="HORVU.MOREX.r2.5HG0441200.1.CDS.1"/>
    <property type="gene ID" value="HORVU.MOREX.r2.5HG0441200"/>
</dbReference>
<dbReference type="EnsemblPlants" id="HORVU.MOREX.r3.5HG0530320.1">
    <property type="protein sequence ID" value="HORVU.MOREX.r3.5HG0530320.1.CDS1"/>
    <property type="gene ID" value="HORVU.MOREX.r3.5HG0530320"/>
</dbReference>
<reference evidence="2" key="2">
    <citation type="submission" date="2020-10" db="EMBL/GenBank/DDBJ databases">
        <authorList>
            <person name="Scholz U."/>
            <person name="Mascher M."/>
            <person name="Fiebig A."/>
        </authorList>
    </citation>
    <scope>NUCLEOTIDE SEQUENCE [LARGE SCALE GENOMIC DNA]</scope>
    <source>
        <strain evidence="2">cv. Morex</strain>
    </source>
</reference>
<dbReference type="Proteomes" id="UP000011116">
    <property type="component" value="Chromosome 5H"/>
</dbReference>
<evidence type="ECO:0000313" key="3">
    <source>
        <dbReference type="Proteomes" id="UP000011116"/>
    </source>
</evidence>
<name>A0A8I7BFV4_HORVV</name>
<evidence type="ECO:0000256" key="1">
    <source>
        <dbReference type="SAM" id="MobiDB-lite"/>
    </source>
</evidence>
<feature type="compositionally biased region" description="Acidic residues" evidence="1">
    <location>
        <begin position="124"/>
        <end position="154"/>
    </location>
</feature>
<sequence length="167" mass="19131">MIHMFQKRCENAGDTSFDPLVYADFYWANDWVDPTIPLPQSARGCLDDISWEYADVVVGASVNLHDRNLPRTGNTLRRGASRVQVKFERQSKRPTTTRPTLLEVDGEEEDLEQEQHSSNPSRNEEEDDSDYMQDDDDVSNDDEDPTNDDQDGEDNTNATMDEFDDGY</sequence>
<dbReference type="Gramene" id="HORVU.MOREX.r3.5HG0530320.1">
    <property type="protein sequence ID" value="HORVU.MOREX.r3.5HG0530320.1.CDS1"/>
    <property type="gene ID" value="HORVU.MOREX.r3.5HG0530320"/>
</dbReference>
<proteinExistence type="predicted"/>
<keyword evidence="3" id="KW-1185">Reference proteome</keyword>
<reference evidence="2" key="3">
    <citation type="submission" date="2022-01" db="UniProtKB">
        <authorList>
            <consortium name="EnsemblPlants"/>
        </authorList>
    </citation>
    <scope>IDENTIFICATION</scope>
    <source>
        <strain evidence="2">subsp. vulgare</strain>
    </source>
</reference>
<dbReference type="AlphaFoldDB" id="A0A8I7BFV4"/>
<protein>
    <submittedName>
        <fullName evidence="2">Uncharacterized protein</fullName>
    </submittedName>
</protein>
<accession>A0A8I7BFV4</accession>
<evidence type="ECO:0000313" key="2">
    <source>
        <dbReference type="EnsemblPlants" id="HORVU.MOREX.r3.5HG0530320.1.CDS1"/>
    </source>
</evidence>
<reference evidence="3" key="1">
    <citation type="journal article" date="2012" name="Nature">
        <title>A physical, genetic and functional sequence assembly of the barley genome.</title>
        <authorList>
            <consortium name="The International Barley Genome Sequencing Consortium"/>
            <person name="Mayer K.F."/>
            <person name="Waugh R."/>
            <person name="Brown J.W."/>
            <person name="Schulman A."/>
            <person name="Langridge P."/>
            <person name="Platzer M."/>
            <person name="Fincher G.B."/>
            <person name="Muehlbauer G.J."/>
            <person name="Sato K."/>
            <person name="Close T.J."/>
            <person name="Wise R.P."/>
            <person name="Stein N."/>
        </authorList>
    </citation>
    <scope>NUCLEOTIDE SEQUENCE [LARGE SCALE GENOMIC DNA]</scope>
    <source>
        <strain evidence="3">cv. Morex</strain>
    </source>
</reference>
<organism evidence="2 3">
    <name type="scientific">Hordeum vulgare subsp. vulgare</name>
    <name type="common">Domesticated barley</name>
    <dbReference type="NCBI Taxonomy" id="112509"/>
    <lineage>
        <taxon>Eukaryota</taxon>
        <taxon>Viridiplantae</taxon>
        <taxon>Streptophyta</taxon>
        <taxon>Embryophyta</taxon>
        <taxon>Tracheophyta</taxon>
        <taxon>Spermatophyta</taxon>
        <taxon>Magnoliopsida</taxon>
        <taxon>Liliopsida</taxon>
        <taxon>Poales</taxon>
        <taxon>Poaceae</taxon>
        <taxon>BOP clade</taxon>
        <taxon>Pooideae</taxon>
        <taxon>Triticodae</taxon>
        <taxon>Triticeae</taxon>
        <taxon>Hordeinae</taxon>
        <taxon>Hordeum</taxon>
    </lineage>
</organism>